<keyword evidence="2" id="KW-1185">Reference proteome</keyword>
<comment type="caution">
    <text evidence="1">The sequence shown here is derived from an EMBL/GenBank/DDBJ whole genome shotgun (WGS) entry which is preliminary data.</text>
</comment>
<dbReference type="AlphaFoldDB" id="A0A3P1BTS7"/>
<reference evidence="1 2" key="1">
    <citation type="submission" date="2018-11" db="EMBL/GenBank/DDBJ databases">
        <authorList>
            <person name="Zhou Z."/>
            <person name="Wang G."/>
        </authorList>
    </citation>
    <scope>NUCLEOTIDE SEQUENCE [LARGE SCALE GENOMIC DNA]</scope>
    <source>
        <strain evidence="1 2">KCTC52004</strain>
    </source>
</reference>
<gene>
    <name evidence="1" type="ORF">EHT25_13050</name>
</gene>
<organism evidence="1 2">
    <name type="scientific">Larkinella rosea</name>
    <dbReference type="NCBI Taxonomy" id="2025312"/>
    <lineage>
        <taxon>Bacteria</taxon>
        <taxon>Pseudomonadati</taxon>
        <taxon>Bacteroidota</taxon>
        <taxon>Cytophagia</taxon>
        <taxon>Cytophagales</taxon>
        <taxon>Spirosomataceae</taxon>
        <taxon>Larkinella</taxon>
    </lineage>
</organism>
<dbReference type="Gene3D" id="1.25.40.10">
    <property type="entry name" value="Tetratricopeptide repeat domain"/>
    <property type="match status" value="2"/>
</dbReference>
<dbReference type="Proteomes" id="UP000271925">
    <property type="component" value="Unassembled WGS sequence"/>
</dbReference>
<sequence length="301" mass="33832">MSNVLHHSILILLLFFATVPPARVIARTLPAVVDEEYDRYKKRGDDFFKEGKYFEARRQYQNCLEVPGFETDEYATKQIEVSTTGLELRQKVDEAASQGKNQQVVDLLYQLLNLNPDDVLTKSQFADHYEREGNQLFNQKKYREARTNYTAAIQFASANKKETLLIQVRNIDVLLQPTYPNRIGLKAVTGVVAVGAGIAGLVLRSNYNSKVRALNGISQQADPDGTGIIADRDMYRQYDEAYTAAEAARQKSGLSKACLGVAAVATLAEAYLFLHKPKPRQTAFHWQPSADSWGLAIRYTF</sequence>
<dbReference type="EMBL" id="RQJO01000008">
    <property type="protein sequence ID" value="RRB04422.1"/>
    <property type="molecule type" value="Genomic_DNA"/>
</dbReference>
<evidence type="ECO:0000313" key="2">
    <source>
        <dbReference type="Proteomes" id="UP000271925"/>
    </source>
</evidence>
<evidence type="ECO:0000313" key="1">
    <source>
        <dbReference type="EMBL" id="RRB04422.1"/>
    </source>
</evidence>
<evidence type="ECO:0008006" key="3">
    <source>
        <dbReference type="Google" id="ProtNLM"/>
    </source>
</evidence>
<proteinExistence type="predicted"/>
<name>A0A3P1BTS7_9BACT</name>
<accession>A0A3P1BTS7</accession>
<dbReference type="RefSeq" id="WP_124875131.1">
    <property type="nucleotide sequence ID" value="NZ_RQJO01000008.1"/>
</dbReference>
<dbReference type="OrthoDB" id="944212at2"/>
<dbReference type="SUPFAM" id="SSF48452">
    <property type="entry name" value="TPR-like"/>
    <property type="match status" value="1"/>
</dbReference>
<dbReference type="InterPro" id="IPR011990">
    <property type="entry name" value="TPR-like_helical_dom_sf"/>
</dbReference>
<protein>
    <recommendedName>
        <fullName evidence="3">Tetratricopeptide repeat protein</fullName>
    </recommendedName>
</protein>